<sequence length="111" mass="13037">MERLKDKLFNFDYWNATIPNQYDITFYDLKLCQTTPTTKQCAHKALSTDIQTLKSAFPDNKDMIKSLNRIDKKLSGISRDTVNVNFWKTTAVKLWDEQMKRIEIEASNKAR</sequence>
<proteinExistence type="predicted"/>
<organism evidence="1 2">
    <name type="scientific">Mucor plumbeus</name>
    <dbReference type="NCBI Taxonomy" id="97098"/>
    <lineage>
        <taxon>Eukaryota</taxon>
        <taxon>Fungi</taxon>
        <taxon>Fungi incertae sedis</taxon>
        <taxon>Mucoromycota</taxon>
        <taxon>Mucoromycotina</taxon>
        <taxon>Mucoromycetes</taxon>
        <taxon>Mucorales</taxon>
        <taxon>Mucorineae</taxon>
        <taxon>Mucoraceae</taxon>
        <taxon>Mucor</taxon>
    </lineage>
</organism>
<dbReference type="Proteomes" id="UP000650833">
    <property type="component" value="Unassembled WGS sequence"/>
</dbReference>
<name>A0A8H7QLB2_9FUNG</name>
<protein>
    <submittedName>
        <fullName evidence="1">Uncharacterized protein</fullName>
    </submittedName>
</protein>
<dbReference type="EMBL" id="JAEPRC010000637">
    <property type="protein sequence ID" value="KAG2193663.1"/>
    <property type="molecule type" value="Genomic_DNA"/>
</dbReference>
<evidence type="ECO:0000313" key="1">
    <source>
        <dbReference type="EMBL" id="KAG2193663.1"/>
    </source>
</evidence>
<accession>A0A8H7QLB2</accession>
<dbReference type="AlphaFoldDB" id="A0A8H7QLB2"/>
<comment type="caution">
    <text evidence="1">The sequence shown here is derived from an EMBL/GenBank/DDBJ whole genome shotgun (WGS) entry which is preliminary data.</text>
</comment>
<keyword evidence="2" id="KW-1185">Reference proteome</keyword>
<gene>
    <name evidence="1" type="ORF">INT46_004273</name>
</gene>
<evidence type="ECO:0000313" key="2">
    <source>
        <dbReference type="Proteomes" id="UP000650833"/>
    </source>
</evidence>
<reference evidence="1" key="1">
    <citation type="submission" date="2020-12" db="EMBL/GenBank/DDBJ databases">
        <title>Metabolic potential, ecology and presence of endohyphal bacteria is reflected in genomic diversity of Mucoromycotina.</title>
        <authorList>
            <person name="Muszewska A."/>
            <person name="Okrasinska A."/>
            <person name="Steczkiewicz K."/>
            <person name="Drgas O."/>
            <person name="Orlowska M."/>
            <person name="Perlinska-Lenart U."/>
            <person name="Aleksandrzak-Piekarczyk T."/>
            <person name="Szatraj K."/>
            <person name="Zielenkiewicz U."/>
            <person name="Pilsyk S."/>
            <person name="Malc E."/>
            <person name="Mieczkowski P."/>
            <person name="Kruszewska J.S."/>
            <person name="Biernat P."/>
            <person name="Pawlowska J."/>
        </authorList>
    </citation>
    <scope>NUCLEOTIDE SEQUENCE</scope>
    <source>
        <strain evidence="1">CBS 226.32</strain>
    </source>
</reference>